<evidence type="ECO:0000256" key="8">
    <source>
        <dbReference type="SAM" id="Coils"/>
    </source>
</evidence>
<protein>
    <recommendedName>
        <fullName evidence="6 7">Large ribosomal subunit protein bL9</fullName>
    </recommendedName>
</protein>
<dbReference type="RefSeq" id="WP_090484302.1">
    <property type="nucleotide sequence ID" value="NZ_FOUO01000005.1"/>
</dbReference>
<dbReference type="EMBL" id="FOUO01000005">
    <property type="protein sequence ID" value="SFM42714.1"/>
    <property type="molecule type" value="Genomic_DNA"/>
</dbReference>
<dbReference type="GO" id="GO:0019843">
    <property type="term" value="F:rRNA binding"/>
    <property type="evidence" value="ECO:0007669"/>
    <property type="project" value="UniProtKB-UniRule"/>
</dbReference>
<dbReference type="GO" id="GO:1990904">
    <property type="term" value="C:ribonucleoprotein complex"/>
    <property type="evidence" value="ECO:0007669"/>
    <property type="project" value="UniProtKB-KW"/>
</dbReference>
<dbReference type="HAMAP" id="MF_00503">
    <property type="entry name" value="Ribosomal_bL9"/>
    <property type="match status" value="1"/>
</dbReference>
<dbReference type="OrthoDB" id="9788336at2"/>
<keyword evidence="2 7" id="KW-0699">rRNA-binding</keyword>
<name>A0A1I4QRL5_ECTMO</name>
<feature type="domain" description="Ribosomal protein L9" evidence="9">
    <location>
        <begin position="13"/>
        <end position="40"/>
    </location>
</feature>
<dbReference type="GO" id="GO:0005840">
    <property type="term" value="C:ribosome"/>
    <property type="evidence" value="ECO:0007669"/>
    <property type="project" value="UniProtKB-KW"/>
</dbReference>
<dbReference type="InterPro" id="IPR036791">
    <property type="entry name" value="Ribosomal_bL9_C_sf"/>
</dbReference>
<dbReference type="SUPFAM" id="SSF55658">
    <property type="entry name" value="L9 N-domain-like"/>
    <property type="match status" value="1"/>
</dbReference>
<evidence type="ECO:0000313" key="11">
    <source>
        <dbReference type="Proteomes" id="UP000199556"/>
    </source>
</evidence>
<evidence type="ECO:0000313" key="10">
    <source>
        <dbReference type="EMBL" id="SFM42714.1"/>
    </source>
</evidence>
<evidence type="ECO:0000256" key="3">
    <source>
        <dbReference type="ARBA" id="ARBA00022884"/>
    </source>
</evidence>
<evidence type="ECO:0000256" key="1">
    <source>
        <dbReference type="ARBA" id="ARBA00010605"/>
    </source>
</evidence>
<dbReference type="InterPro" id="IPR020069">
    <property type="entry name" value="Ribosomal_bL9_C"/>
</dbReference>
<dbReference type="Pfam" id="PF03948">
    <property type="entry name" value="Ribosomal_L9_C"/>
    <property type="match status" value="1"/>
</dbReference>
<dbReference type="GO" id="GO:0006412">
    <property type="term" value="P:translation"/>
    <property type="evidence" value="ECO:0007669"/>
    <property type="project" value="UniProtKB-UniRule"/>
</dbReference>
<keyword evidence="4 7" id="KW-0689">Ribosomal protein</keyword>
<evidence type="ECO:0000256" key="5">
    <source>
        <dbReference type="ARBA" id="ARBA00023274"/>
    </source>
</evidence>
<evidence type="ECO:0000256" key="7">
    <source>
        <dbReference type="HAMAP-Rule" id="MF_00503"/>
    </source>
</evidence>
<accession>A0A1I4QRL5</accession>
<dbReference type="NCBIfam" id="TIGR00158">
    <property type="entry name" value="L9"/>
    <property type="match status" value="1"/>
</dbReference>
<dbReference type="AlphaFoldDB" id="A0A1I4QRL5"/>
<feature type="coiled-coil region" evidence="8">
    <location>
        <begin position="37"/>
        <end position="75"/>
    </location>
</feature>
<evidence type="ECO:0000256" key="6">
    <source>
        <dbReference type="ARBA" id="ARBA00035292"/>
    </source>
</evidence>
<dbReference type="Pfam" id="PF01281">
    <property type="entry name" value="Ribosomal_L9_N"/>
    <property type="match status" value="1"/>
</dbReference>
<dbReference type="InterPro" id="IPR009027">
    <property type="entry name" value="Ribosomal_bL9/RNase_H1_N"/>
</dbReference>
<dbReference type="InterPro" id="IPR020070">
    <property type="entry name" value="Ribosomal_bL9_N"/>
</dbReference>
<reference evidence="10 11" key="1">
    <citation type="submission" date="2016-10" db="EMBL/GenBank/DDBJ databases">
        <authorList>
            <person name="de Groot N.N."/>
        </authorList>
    </citation>
    <scope>NUCLEOTIDE SEQUENCE [LARGE SCALE GENOMIC DNA]</scope>
    <source>
        <strain evidence="10 11">DSM 4180</strain>
    </source>
</reference>
<dbReference type="PROSITE" id="PS00651">
    <property type="entry name" value="RIBOSOMAL_L9"/>
    <property type="match status" value="1"/>
</dbReference>
<dbReference type="Proteomes" id="UP000199556">
    <property type="component" value="Unassembled WGS sequence"/>
</dbReference>
<keyword evidence="8" id="KW-0175">Coiled coil</keyword>
<gene>
    <name evidence="7" type="primary">rplI</name>
    <name evidence="10" type="ORF">SAMN05421721_105100</name>
</gene>
<dbReference type="GO" id="GO:0003735">
    <property type="term" value="F:structural constituent of ribosome"/>
    <property type="evidence" value="ECO:0007669"/>
    <property type="project" value="InterPro"/>
</dbReference>
<dbReference type="Gene3D" id="3.10.430.100">
    <property type="entry name" value="Ribosomal protein L9, C-terminal domain"/>
    <property type="match status" value="1"/>
</dbReference>
<dbReference type="Gene3D" id="3.40.5.10">
    <property type="entry name" value="Ribosomal protein L9, N-terminal domain"/>
    <property type="match status" value="1"/>
</dbReference>
<dbReference type="InterPro" id="IPR020594">
    <property type="entry name" value="Ribosomal_bL9_bac/chp"/>
</dbReference>
<comment type="similarity">
    <text evidence="1 7">Belongs to the bacterial ribosomal protein bL9 family.</text>
</comment>
<proteinExistence type="inferred from homology"/>
<evidence type="ECO:0000256" key="4">
    <source>
        <dbReference type="ARBA" id="ARBA00022980"/>
    </source>
</evidence>
<organism evidence="10 11">
    <name type="scientific">Ectothiorhodospira mobilis</name>
    <dbReference type="NCBI Taxonomy" id="195064"/>
    <lineage>
        <taxon>Bacteria</taxon>
        <taxon>Pseudomonadati</taxon>
        <taxon>Pseudomonadota</taxon>
        <taxon>Gammaproteobacteria</taxon>
        <taxon>Chromatiales</taxon>
        <taxon>Ectothiorhodospiraceae</taxon>
        <taxon>Ectothiorhodospira</taxon>
    </lineage>
</organism>
<sequence>MEVILLEKVENLGNLGDKVRVRPGYARNYLLPQGKAKFATEANLAEFEARRAELEKAAAEALAAAEARREKLEAMTVTVTAKAGGEGKLFGSVGTADIADAVKSMGVELEKREVRLPEGPLRQTGEFEVDLQLHTDVKATLKVVVAAEG</sequence>
<dbReference type="PANTHER" id="PTHR21368">
    <property type="entry name" value="50S RIBOSOMAL PROTEIN L9"/>
    <property type="match status" value="1"/>
</dbReference>
<keyword evidence="3 7" id="KW-0694">RNA-binding</keyword>
<dbReference type="STRING" id="195064.SAMN05421721_105100"/>
<evidence type="ECO:0000259" key="9">
    <source>
        <dbReference type="PROSITE" id="PS00651"/>
    </source>
</evidence>
<keyword evidence="11" id="KW-1185">Reference proteome</keyword>
<keyword evidence="5 7" id="KW-0687">Ribonucleoprotein</keyword>
<comment type="function">
    <text evidence="7">Binds to the 23S rRNA.</text>
</comment>
<evidence type="ECO:0000256" key="2">
    <source>
        <dbReference type="ARBA" id="ARBA00022730"/>
    </source>
</evidence>
<dbReference type="SUPFAM" id="SSF55653">
    <property type="entry name" value="Ribosomal protein L9 C-domain"/>
    <property type="match status" value="1"/>
</dbReference>
<dbReference type="InterPro" id="IPR036935">
    <property type="entry name" value="Ribosomal_bL9_N_sf"/>
</dbReference>
<dbReference type="InterPro" id="IPR000244">
    <property type="entry name" value="Ribosomal_bL9"/>
</dbReference>